<dbReference type="NCBIfam" id="NF038128">
    <property type="entry name" value="choice_anch_J"/>
    <property type="match status" value="2"/>
</dbReference>
<evidence type="ECO:0000313" key="4">
    <source>
        <dbReference type="EMBL" id="TWH95599.1"/>
    </source>
</evidence>
<name>A0A562KJK7_9FLAO</name>
<organism evidence="4 5">
    <name type="scientific">Flavobacterium cheniae</name>
    <dbReference type="NCBI Taxonomy" id="295428"/>
    <lineage>
        <taxon>Bacteria</taxon>
        <taxon>Pseudomonadati</taxon>
        <taxon>Bacteroidota</taxon>
        <taxon>Flavobacteriia</taxon>
        <taxon>Flavobacteriales</taxon>
        <taxon>Flavobacteriaceae</taxon>
        <taxon>Flavobacterium</taxon>
    </lineage>
</organism>
<dbReference type="InterPro" id="IPR036116">
    <property type="entry name" value="FN3_sf"/>
</dbReference>
<dbReference type="Gene3D" id="2.60.40.10">
    <property type="entry name" value="Immunoglobulins"/>
    <property type="match status" value="2"/>
</dbReference>
<dbReference type="EMBL" id="VLKM01000004">
    <property type="protein sequence ID" value="TWH95599.1"/>
    <property type="molecule type" value="Genomic_DNA"/>
</dbReference>
<dbReference type="RefSeq" id="WP_133607545.1">
    <property type="nucleotide sequence ID" value="NZ_SNZC01000001.1"/>
</dbReference>
<dbReference type="CDD" id="cd00063">
    <property type="entry name" value="FN3"/>
    <property type="match status" value="2"/>
</dbReference>
<dbReference type="Pfam" id="PF07675">
    <property type="entry name" value="Cleaved_Adhesin"/>
    <property type="match status" value="1"/>
</dbReference>
<feature type="chain" id="PRO_5022745246" evidence="2">
    <location>
        <begin position="20"/>
        <end position="1203"/>
    </location>
</feature>
<evidence type="ECO:0000259" key="3">
    <source>
        <dbReference type="PROSITE" id="PS50853"/>
    </source>
</evidence>
<feature type="signal peptide" evidence="2">
    <location>
        <begin position="1"/>
        <end position="19"/>
    </location>
</feature>
<reference evidence="4 5" key="1">
    <citation type="journal article" date="2015" name="Stand. Genomic Sci.">
        <title>Genomic Encyclopedia of Bacterial and Archaeal Type Strains, Phase III: the genomes of soil and plant-associated and newly described type strains.</title>
        <authorList>
            <person name="Whitman W.B."/>
            <person name="Woyke T."/>
            <person name="Klenk H.P."/>
            <person name="Zhou Y."/>
            <person name="Lilburn T.G."/>
            <person name="Beck B.J."/>
            <person name="De Vos P."/>
            <person name="Vandamme P."/>
            <person name="Eisen J.A."/>
            <person name="Garrity G."/>
            <person name="Hugenholtz P."/>
            <person name="Kyrpides N.C."/>
        </authorList>
    </citation>
    <scope>NUCLEOTIDE SEQUENCE [LARGE SCALE GENOMIC DNA]</scope>
    <source>
        <strain evidence="4 5">CGMCC 1.6844</strain>
    </source>
</reference>
<dbReference type="NCBIfam" id="TIGR04183">
    <property type="entry name" value="Por_Secre_tail"/>
    <property type="match status" value="1"/>
</dbReference>
<dbReference type="InterPro" id="IPR003961">
    <property type="entry name" value="FN3_dom"/>
</dbReference>
<accession>A0A562KJK7</accession>
<proteinExistence type="predicted"/>
<dbReference type="Pfam" id="PF18962">
    <property type="entry name" value="Por_Secre_tail"/>
    <property type="match status" value="1"/>
</dbReference>
<dbReference type="Pfam" id="PF20009">
    <property type="entry name" value="GEVED"/>
    <property type="match status" value="1"/>
</dbReference>
<dbReference type="InterPro" id="IPR045474">
    <property type="entry name" value="GEVED"/>
</dbReference>
<keyword evidence="1 2" id="KW-0732">Signal</keyword>
<feature type="domain" description="Fibronectin type-III" evidence="3">
    <location>
        <begin position="142"/>
        <end position="232"/>
    </location>
</feature>
<dbReference type="AlphaFoldDB" id="A0A562KJK7"/>
<dbReference type="InterPro" id="IPR013783">
    <property type="entry name" value="Ig-like_fold"/>
</dbReference>
<dbReference type="OrthoDB" id="975384at2"/>
<dbReference type="InterPro" id="IPR011628">
    <property type="entry name" value="Cleaved_adhesin"/>
</dbReference>
<dbReference type="SUPFAM" id="SSF49265">
    <property type="entry name" value="Fibronectin type III"/>
    <property type="match status" value="2"/>
</dbReference>
<dbReference type="PROSITE" id="PS50853">
    <property type="entry name" value="FN3"/>
    <property type="match status" value="1"/>
</dbReference>
<evidence type="ECO:0000256" key="1">
    <source>
        <dbReference type="ARBA" id="ARBA00022729"/>
    </source>
</evidence>
<keyword evidence="5" id="KW-1185">Reference proteome</keyword>
<dbReference type="Gene3D" id="2.60.120.380">
    <property type="match status" value="1"/>
</dbReference>
<dbReference type="Gene3D" id="2.60.120.200">
    <property type="match status" value="2"/>
</dbReference>
<sequence length="1203" mass="125247">MKKITLWLFALLTCWQVNAQTCSQTFTATGQDDDPTVLTINAADITCYGANPLTSLRLINPAGSLTSADCSADGSEWFGFDLSVDGGPIITGCAAAFNNLDITGFTTLTITSHDDDVFSDEVTITIGVEATFVPLTPPSCVAVSSPLNGAINVSSSVVSWPAAAGGATGYRLSVGSSSGATDVLNNFDVGNVLSYSLTGLVGGSTYYVTVFPYNVNGAATGCFESNFTTCDVFTVPFLETFDSTSSSESCWSVLNVNGDGDAWNTSYATTPITGNESANINTDFNGGLNDDWLISPRITLTGNQRLVFKYKVQSSFEPNDFRVMLSTTGNAPANFTTELASLASYSNTAPATMALDLTGVSGDVYFAWHVPSGGLDGWRIYIDDVVVEDTPAVAPSCVAITSPANNAVNVMNSNVTWASDLDATGYRISVGTTSGATDVLNNFDVGNVLSYSFPTDAGSTYFVTVFPYNTFGQATGCTEINFTTCDALTVPHLEQFGTFLPSCWQAADGGNVTTGPATFGTSSWAADGFGNTSGTGAIKINIDFTGDNDWVISPVVNIPATGYELKFDAAVTQWNGTGAPTTPWEADDFVEVLVSTTGLNNWTVLYTYNNTNVPAPTGTTNVINLNTYLGSDVRFAFRGVEGAANGGADVDFFIDNFEIRLTPASAPVCATNVVVTPNPTCGNFANAITWDAVAGADGYNITIGTTTGGNNIANNVNLGNVLSYSFSGNANTTYYFTISPYNGVGPAIGCSEVSFTTSLNACFCSPTYTNGGGGDNITNVAIGAWSNASTGNVNPYYEDFTLSQPATIAIPNLSAGTTVSLAVTMGTDGTQFSRVWIDFNQNTTFEPSESFSLVTNAGGSGTSNINITIPGGATLGQTRMRIRGGDDSAITNTQACGPTNSTWGQTEDYFVNIIAATCSPVVVASSTLVADCGNAEFSVNVDVTALGDGTPVISDGTNNWPITATGVITVGPFADGASVTLTALHGVDSTCNLPLGIFTNICPPTNDACVDAIAVDCGDVVTGSTANGATDSGSNASADVWYSYNGAAGDITVSLCTNTSFDTLIRVFDACGGTEIISNDDSCGLQSSATFTADGTSTYYIMVEGFGTATGTFEMTVACVLSNEDFNNNTFTAYPNPVRDILNISYTSEISSVRVINMIGQEVISRNINATSTQVDMSELSAGTYIVNVTVGDSVKTLKVVKQ</sequence>
<protein>
    <submittedName>
        <fullName evidence="4">Putative secreted protein (Por secretion system target)</fullName>
    </submittedName>
</protein>
<dbReference type="Proteomes" id="UP000315312">
    <property type="component" value="Unassembled WGS sequence"/>
</dbReference>
<dbReference type="InterPro" id="IPR026444">
    <property type="entry name" value="Secre_tail"/>
</dbReference>
<evidence type="ECO:0000256" key="2">
    <source>
        <dbReference type="SAM" id="SignalP"/>
    </source>
</evidence>
<comment type="caution">
    <text evidence="4">The sequence shown here is derived from an EMBL/GenBank/DDBJ whole genome shotgun (WGS) entry which is preliminary data.</text>
</comment>
<evidence type="ECO:0000313" key="5">
    <source>
        <dbReference type="Proteomes" id="UP000315312"/>
    </source>
</evidence>
<gene>
    <name evidence="4" type="ORF">IP97_01277</name>
</gene>